<keyword evidence="6" id="KW-1185">Reference proteome</keyword>
<dbReference type="InterPro" id="IPR016181">
    <property type="entry name" value="Acyl_CoA_acyltransferase"/>
</dbReference>
<comment type="caution">
    <text evidence="5">The sequence shown here is derived from an EMBL/GenBank/DDBJ whole genome shotgun (WGS) entry which is preliminary data.</text>
</comment>
<evidence type="ECO:0000256" key="3">
    <source>
        <dbReference type="ARBA" id="ARBA00038502"/>
    </source>
</evidence>
<evidence type="ECO:0000313" key="5">
    <source>
        <dbReference type="EMBL" id="PKA72551.1"/>
    </source>
</evidence>
<proteinExistence type="inferred from homology"/>
<reference evidence="5 6" key="1">
    <citation type="submission" date="2017-11" db="EMBL/GenBank/DDBJ databases">
        <title>Genome sequencing of a diverse group of Pseudomonas species.</title>
        <authorList>
            <person name="Loper J."/>
        </authorList>
    </citation>
    <scope>NUCLEOTIDE SEQUENCE [LARGE SCALE GENOMIC DNA]</scope>
    <source>
        <strain evidence="5 6">LMG 25716</strain>
    </source>
</reference>
<dbReference type="SUPFAM" id="SSF55729">
    <property type="entry name" value="Acyl-CoA N-acyltransferases (Nat)"/>
    <property type="match status" value="1"/>
</dbReference>
<dbReference type="Proteomes" id="UP000232455">
    <property type="component" value="Unassembled WGS sequence"/>
</dbReference>
<accession>A0ABX4Q712</accession>
<dbReference type="Pfam" id="PF13302">
    <property type="entry name" value="Acetyltransf_3"/>
    <property type="match status" value="1"/>
</dbReference>
<evidence type="ECO:0000313" key="6">
    <source>
        <dbReference type="Proteomes" id="UP000232455"/>
    </source>
</evidence>
<gene>
    <name evidence="5" type="ORF">ATI02_5620</name>
</gene>
<dbReference type="RefSeq" id="WP_157815153.1">
    <property type="nucleotide sequence ID" value="NZ_PHHE01000001.1"/>
</dbReference>
<evidence type="ECO:0000256" key="1">
    <source>
        <dbReference type="ARBA" id="ARBA00022679"/>
    </source>
</evidence>
<evidence type="ECO:0000259" key="4">
    <source>
        <dbReference type="PROSITE" id="PS51186"/>
    </source>
</evidence>
<organism evidence="5 6">
    <name type="scientific">Pseudomonas baetica</name>
    <dbReference type="NCBI Taxonomy" id="674054"/>
    <lineage>
        <taxon>Bacteria</taxon>
        <taxon>Pseudomonadati</taxon>
        <taxon>Pseudomonadota</taxon>
        <taxon>Gammaproteobacteria</taxon>
        <taxon>Pseudomonadales</taxon>
        <taxon>Pseudomonadaceae</taxon>
        <taxon>Pseudomonas</taxon>
    </lineage>
</organism>
<dbReference type="Gene3D" id="3.40.630.30">
    <property type="match status" value="1"/>
</dbReference>
<dbReference type="EMBL" id="PHHE01000001">
    <property type="protein sequence ID" value="PKA72551.1"/>
    <property type="molecule type" value="Genomic_DNA"/>
</dbReference>
<comment type="similarity">
    <text evidence="3">Belongs to the acetyltransferase family. RimJ subfamily.</text>
</comment>
<evidence type="ECO:0000256" key="2">
    <source>
        <dbReference type="ARBA" id="ARBA00023315"/>
    </source>
</evidence>
<name>A0ABX4Q712_9PSED</name>
<dbReference type="PROSITE" id="PS51186">
    <property type="entry name" value="GNAT"/>
    <property type="match status" value="1"/>
</dbReference>
<dbReference type="InterPro" id="IPR051531">
    <property type="entry name" value="N-acetyltransferase"/>
</dbReference>
<sequence length="268" mass="29198">MLVIRSRQLSVLEQGCRRQIAQSVLAELRCSTPHAVAGLSPVEIDDRLDTAVSRSVLQQLDARDDIEAFIRVSLIVGPHFDEYPPFKKTLASHDSQSRIPALFSLASAGDWNNASQFDIVSRYRKLPGRVDVSLTPLQECHAEAYCRHALHPDVWRLGRMKPMIAADDVLQKIRGLEANATTGFAIVDGEGRLLGAIFAGTGEAAIAISYWVARPAWGQGIASQALMQLQAARNNEKLMLTIDPGNAPSVKVATHCGFQQTGSLTFVA</sequence>
<dbReference type="PANTHER" id="PTHR43792">
    <property type="entry name" value="GNAT FAMILY, PUTATIVE (AFU_ORTHOLOGUE AFUA_3G00765)-RELATED-RELATED"/>
    <property type="match status" value="1"/>
</dbReference>
<keyword evidence="2" id="KW-0012">Acyltransferase</keyword>
<dbReference type="InterPro" id="IPR000182">
    <property type="entry name" value="GNAT_dom"/>
</dbReference>
<feature type="domain" description="N-acetyltransferase" evidence="4">
    <location>
        <begin position="132"/>
        <end position="268"/>
    </location>
</feature>
<protein>
    <submittedName>
        <fullName evidence="5">RimJ/RimL family protein N-acetyltransferase</fullName>
    </submittedName>
</protein>
<keyword evidence="1" id="KW-0808">Transferase</keyword>
<dbReference type="PANTHER" id="PTHR43792:SF8">
    <property type="entry name" value="[RIBOSOMAL PROTEIN US5]-ALANINE N-ACETYLTRANSFERASE"/>
    <property type="match status" value="1"/>
</dbReference>